<reference evidence="2 3" key="1">
    <citation type="submission" date="2018-06" db="EMBL/GenBank/DDBJ databases">
        <authorList>
            <person name="Zhirakovskaya E."/>
        </authorList>
    </citation>
    <scope>NUCLEOTIDE SEQUENCE [LARGE SCALE GENOMIC DNA]</scope>
    <source>
        <strain evidence="2 3">LY3</strain>
    </source>
</reference>
<dbReference type="Pfam" id="PF14082">
    <property type="entry name" value="SduA_C"/>
    <property type="match status" value="1"/>
</dbReference>
<sequence length="411" mass="47550">MADQQAHSSIKPLVFAFLDDLMKYYWGPLHDYVSSNPELVKTVPGFLLGHEEVVVYVGRTHIAIEYIGSEVCEGLVENGVMKVTYHDFSTKDCNLFEKIVGFEYDSNTSVKLPFPLPPFSEDLIFPTNRGLDKLSELGWNFAAQNSIMGFNVPSPAPMNGVFTRVINGMFFDADESGLKSRRIKCLDFFPIIFDGSDDEVDRVGFSLEHMRGRVEADAHYSYPMPDDYKYRQLPKINRFIEKWGSVDSSEPEITAFLAQQENKFILTMKFGAVDVFSELTCDWQSDEKKSIRPDFFVVQPNGYADIVEFKLPHIDKAFVVGSDNRESFSAWLHSYVAQTRVYSSYFDDPNNRRWFEEKYGFKVHRPRRWLVIGRRTNFDSGVWREIMSDYRDLEILTFDDLIDGVTVQFYK</sequence>
<proteinExistence type="predicted"/>
<organism evidence="2 3">
    <name type="scientific">Pseudomonas fluorescens</name>
    <dbReference type="NCBI Taxonomy" id="294"/>
    <lineage>
        <taxon>Bacteria</taxon>
        <taxon>Pseudomonadati</taxon>
        <taxon>Pseudomonadota</taxon>
        <taxon>Gammaproteobacteria</taxon>
        <taxon>Pseudomonadales</taxon>
        <taxon>Pseudomonadaceae</taxon>
        <taxon>Pseudomonas</taxon>
    </lineage>
</organism>
<dbReference type="AlphaFoldDB" id="A0A327N4F8"/>
<gene>
    <name evidence="2" type="ORF">DOZ80_14140</name>
</gene>
<dbReference type="EMBL" id="QLIN01000005">
    <property type="protein sequence ID" value="RAI69289.1"/>
    <property type="molecule type" value="Genomic_DNA"/>
</dbReference>
<dbReference type="InterPro" id="IPR025359">
    <property type="entry name" value="SduA_C"/>
</dbReference>
<evidence type="ECO:0000313" key="2">
    <source>
        <dbReference type="EMBL" id="RAI69289.1"/>
    </source>
</evidence>
<dbReference type="RefSeq" id="WP_111283543.1">
    <property type="nucleotide sequence ID" value="NZ_QLIN01000005.1"/>
</dbReference>
<evidence type="ECO:0000313" key="3">
    <source>
        <dbReference type="Proteomes" id="UP000249493"/>
    </source>
</evidence>
<feature type="domain" description="Shedu protein SduA C-terminal" evidence="1">
    <location>
        <begin position="248"/>
        <end position="402"/>
    </location>
</feature>
<comment type="caution">
    <text evidence="2">The sequence shown here is derived from an EMBL/GenBank/DDBJ whole genome shotgun (WGS) entry which is preliminary data.</text>
</comment>
<dbReference type="Proteomes" id="UP000249493">
    <property type="component" value="Unassembled WGS sequence"/>
</dbReference>
<protein>
    <recommendedName>
        <fullName evidence="1">Shedu protein SduA C-terminal domain-containing protein</fullName>
    </recommendedName>
</protein>
<evidence type="ECO:0000259" key="1">
    <source>
        <dbReference type="Pfam" id="PF14082"/>
    </source>
</evidence>
<accession>A0A327N4F8</accession>
<name>A0A327N4F8_PSEFL</name>